<dbReference type="Pfam" id="PF01035">
    <property type="entry name" value="DNA_binding_1"/>
    <property type="match status" value="1"/>
</dbReference>
<proteinExistence type="inferred from homology"/>
<comment type="catalytic activity">
    <reaction evidence="8 9">
        <text>a 6-O-methyl-2'-deoxyguanosine in DNA + L-cysteinyl-[protein] = S-methyl-L-cysteinyl-[protein] + a 2'-deoxyguanosine in DNA</text>
        <dbReference type="Rhea" id="RHEA:24000"/>
        <dbReference type="Rhea" id="RHEA-COMP:10131"/>
        <dbReference type="Rhea" id="RHEA-COMP:10132"/>
        <dbReference type="Rhea" id="RHEA-COMP:11367"/>
        <dbReference type="Rhea" id="RHEA-COMP:11368"/>
        <dbReference type="ChEBI" id="CHEBI:29950"/>
        <dbReference type="ChEBI" id="CHEBI:82612"/>
        <dbReference type="ChEBI" id="CHEBI:85445"/>
        <dbReference type="ChEBI" id="CHEBI:85448"/>
        <dbReference type="EC" id="2.1.1.63"/>
    </reaction>
</comment>
<dbReference type="InterPro" id="IPR036631">
    <property type="entry name" value="MGMT_N_sf"/>
</dbReference>
<dbReference type="InterPro" id="IPR016024">
    <property type="entry name" value="ARM-type_fold"/>
</dbReference>
<dbReference type="FunFam" id="1.10.10.10:FF:000214">
    <property type="entry name" value="Methylated-DNA--protein-cysteine methyltransferase"/>
    <property type="match status" value="1"/>
</dbReference>
<dbReference type="HAMAP" id="MF_00772">
    <property type="entry name" value="OGT"/>
    <property type="match status" value="1"/>
</dbReference>
<dbReference type="RefSeq" id="WP_092329402.1">
    <property type="nucleotide sequence ID" value="NZ_FNCP01000002.1"/>
</dbReference>
<dbReference type="InterPro" id="IPR023546">
    <property type="entry name" value="MGMT"/>
</dbReference>
<dbReference type="AlphaFoldDB" id="A0A1G7T7A0"/>
<dbReference type="OrthoDB" id="9789813at2"/>
<keyword evidence="5 9" id="KW-0808">Transferase</keyword>
<dbReference type="InterPro" id="IPR036388">
    <property type="entry name" value="WH-like_DNA-bd_sf"/>
</dbReference>
<evidence type="ECO:0000256" key="7">
    <source>
        <dbReference type="ARBA" id="ARBA00023204"/>
    </source>
</evidence>
<dbReference type="PANTHER" id="PTHR10815:SF5">
    <property type="entry name" value="METHYLATED-DNA--PROTEIN-CYSTEINE METHYLTRANSFERASE"/>
    <property type="match status" value="1"/>
</dbReference>
<dbReference type="GO" id="GO:0006307">
    <property type="term" value="P:DNA alkylation repair"/>
    <property type="evidence" value="ECO:0007669"/>
    <property type="project" value="UniProtKB-UniRule"/>
</dbReference>
<evidence type="ECO:0000256" key="4">
    <source>
        <dbReference type="ARBA" id="ARBA00022603"/>
    </source>
</evidence>
<keyword evidence="3 9" id="KW-0963">Cytoplasm</keyword>
<dbReference type="SUPFAM" id="SSF46767">
    <property type="entry name" value="Methylated DNA-protein cysteine methyltransferase, C-terminal domain"/>
    <property type="match status" value="1"/>
</dbReference>
<dbReference type="SUPFAM" id="SSF48371">
    <property type="entry name" value="ARM repeat"/>
    <property type="match status" value="1"/>
</dbReference>
<dbReference type="PANTHER" id="PTHR10815">
    <property type="entry name" value="METHYLATED-DNA--PROTEIN-CYSTEINE METHYLTRANSFERASE"/>
    <property type="match status" value="1"/>
</dbReference>
<feature type="domain" description="Methylated-DNA-[protein]-cysteine S-methyltransferase DNA binding" evidence="10">
    <location>
        <begin position="312"/>
        <end position="392"/>
    </location>
</feature>
<dbReference type="InterPro" id="IPR054701">
    <property type="entry name" value="DVU0298-like"/>
</dbReference>
<reference evidence="12" key="1">
    <citation type="submission" date="2016-10" db="EMBL/GenBank/DDBJ databases">
        <authorList>
            <person name="Varghese N."/>
            <person name="Submissions S."/>
        </authorList>
    </citation>
    <scope>NUCLEOTIDE SEQUENCE [LARGE SCALE GENOMIC DNA]</scope>
    <source>
        <strain evidence="12">DSM 8344</strain>
    </source>
</reference>
<evidence type="ECO:0000256" key="1">
    <source>
        <dbReference type="ARBA" id="ARBA00001286"/>
    </source>
</evidence>
<comment type="similarity">
    <text evidence="2 9">Belongs to the MGMT family.</text>
</comment>
<evidence type="ECO:0000256" key="9">
    <source>
        <dbReference type="HAMAP-Rule" id="MF_00772"/>
    </source>
</evidence>
<keyword evidence="12" id="KW-1185">Reference proteome</keyword>
<dbReference type="Gene3D" id="1.10.10.10">
    <property type="entry name" value="Winged helix-like DNA-binding domain superfamily/Winged helix DNA-binding domain"/>
    <property type="match status" value="1"/>
</dbReference>
<sequence>MPTKKEVEQVLENRDWDTLKLWAREHRNVYRQLMTRIYVKDGLIFWRAVEGLGFLVREIEKIKPAFAVELVRRYFWMLNDESGGTAWNASEAIGSLLAYNPKTCGHFNWMLSGLLVDESLKDGALWGLVQLAQTAPHLVDPLEERISPLLEDEEPFVRGLAALIYSLLRKPHDDFALYREQGPQWRVSDELDQRLKNDQARLEIYQDGKFASYSVQELWQVPTLAYWSEKVTISDLEVEITAASSAKGLCWLGIEPIAKEEESLRVWASRRFPKGFLIRKREPNAVVFRQLSEYFSGQRQEFTIPLHQIGTPFQLQVWEELSRIPYGETRSYGDIAAKVGNPKGSRAVGMANNQNPLGIVVPCHRVIGKNGSLTGYAGGLNVKAKLLELEGATDPGHKEESADA</sequence>
<evidence type="ECO:0000259" key="10">
    <source>
        <dbReference type="Pfam" id="PF01035"/>
    </source>
</evidence>
<evidence type="ECO:0000313" key="12">
    <source>
        <dbReference type="Proteomes" id="UP000198656"/>
    </source>
</evidence>
<dbReference type="CDD" id="cd06445">
    <property type="entry name" value="ATase"/>
    <property type="match status" value="1"/>
</dbReference>
<dbReference type="SUPFAM" id="SSF53155">
    <property type="entry name" value="Methylated DNA-protein cysteine methyltransferase domain"/>
    <property type="match status" value="1"/>
</dbReference>
<dbReference type="Proteomes" id="UP000198656">
    <property type="component" value="Unassembled WGS sequence"/>
</dbReference>
<organism evidence="11 12">
    <name type="scientific">Desulfosporosinus hippei DSM 8344</name>
    <dbReference type="NCBI Taxonomy" id="1121419"/>
    <lineage>
        <taxon>Bacteria</taxon>
        <taxon>Bacillati</taxon>
        <taxon>Bacillota</taxon>
        <taxon>Clostridia</taxon>
        <taxon>Eubacteriales</taxon>
        <taxon>Desulfitobacteriaceae</taxon>
        <taxon>Desulfosporosinus</taxon>
    </lineage>
</organism>
<dbReference type="InterPro" id="IPR001497">
    <property type="entry name" value="MethylDNA_cys_MeTrfase_AS"/>
</dbReference>
<comment type="subcellular location">
    <subcellularLocation>
        <location evidence="9">Cytoplasm</location>
    </subcellularLocation>
</comment>
<comment type="function">
    <text evidence="9">Involved in the cellular defense against the biological effects of O6-methylguanine (O6-MeG) and O4-methylthymine (O4-MeT) in DNA. Repairs the methylated nucleobase in DNA by stoichiometrically transferring the methyl group to a cysteine residue in the enzyme. This is a suicide reaction: the enzyme is irreversibly inactivated.</text>
</comment>
<evidence type="ECO:0000313" key="11">
    <source>
        <dbReference type="EMBL" id="SDG31193.1"/>
    </source>
</evidence>
<feature type="active site" description="Nucleophile; methyl group acceptor" evidence="9">
    <location>
        <position position="363"/>
    </location>
</feature>
<dbReference type="GO" id="GO:0032259">
    <property type="term" value="P:methylation"/>
    <property type="evidence" value="ECO:0007669"/>
    <property type="project" value="UniProtKB-KW"/>
</dbReference>
<evidence type="ECO:0000256" key="6">
    <source>
        <dbReference type="ARBA" id="ARBA00022763"/>
    </source>
</evidence>
<dbReference type="InterPro" id="IPR014048">
    <property type="entry name" value="MethylDNA_cys_MeTrfase_DNA-bd"/>
</dbReference>
<evidence type="ECO:0000256" key="2">
    <source>
        <dbReference type="ARBA" id="ARBA00008711"/>
    </source>
</evidence>
<keyword evidence="4 9" id="KW-0489">Methyltransferase</keyword>
<evidence type="ECO:0000256" key="3">
    <source>
        <dbReference type="ARBA" id="ARBA00022490"/>
    </source>
</evidence>
<dbReference type="InterPro" id="IPR036217">
    <property type="entry name" value="MethylDNA_cys_MeTrfase_DNAb"/>
</dbReference>
<keyword evidence="7 9" id="KW-0234">DNA repair</keyword>
<dbReference type="PROSITE" id="PS00374">
    <property type="entry name" value="MGMT"/>
    <property type="match status" value="1"/>
</dbReference>
<comment type="miscellaneous">
    <text evidence="9">This enzyme catalyzes only one turnover and therefore is not strictly catalytic. According to one definition, an enzyme is a biocatalyst that acts repeatedly and over many reaction cycles.</text>
</comment>
<dbReference type="EC" id="2.1.1.63" evidence="9"/>
<protein>
    <recommendedName>
        <fullName evidence="9">Methylated-DNA--protein-cysteine methyltransferase</fullName>
        <ecNumber evidence="9">2.1.1.63</ecNumber>
    </recommendedName>
    <alternativeName>
        <fullName evidence="9">6-O-methylguanine-DNA methyltransferase</fullName>
        <shortName evidence="9">MGMT</shortName>
    </alternativeName>
    <alternativeName>
        <fullName evidence="9">O-6-methylguanine-DNA-alkyltransferase</fullName>
    </alternativeName>
</protein>
<dbReference type="NCBIfam" id="TIGR00589">
    <property type="entry name" value="ogt"/>
    <property type="match status" value="1"/>
</dbReference>
<keyword evidence="6 9" id="KW-0227">DNA damage</keyword>
<accession>A0A1G7T7A0</accession>
<dbReference type="GO" id="GO:0005737">
    <property type="term" value="C:cytoplasm"/>
    <property type="evidence" value="ECO:0007669"/>
    <property type="project" value="UniProtKB-SubCell"/>
</dbReference>
<evidence type="ECO:0000256" key="5">
    <source>
        <dbReference type="ARBA" id="ARBA00022679"/>
    </source>
</evidence>
<dbReference type="GO" id="GO:0003908">
    <property type="term" value="F:methylated-DNA-[protein]-cysteine S-methyltransferase activity"/>
    <property type="evidence" value="ECO:0007669"/>
    <property type="project" value="UniProtKB-UniRule"/>
</dbReference>
<dbReference type="NCBIfam" id="NF045662">
    <property type="entry name" value="DVU0298_fam"/>
    <property type="match status" value="1"/>
</dbReference>
<dbReference type="EMBL" id="FNCP01000002">
    <property type="protein sequence ID" value="SDG31193.1"/>
    <property type="molecule type" value="Genomic_DNA"/>
</dbReference>
<evidence type="ECO:0000256" key="8">
    <source>
        <dbReference type="ARBA" id="ARBA00049348"/>
    </source>
</evidence>
<dbReference type="Gene3D" id="3.30.160.70">
    <property type="entry name" value="Methylated DNA-protein cysteine methyltransferase domain"/>
    <property type="match status" value="1"/>
</dbReference>
<name>A0A1G7T7A0_9FIRM</name>
<gene>
    <name evidence="11" type="ORF">SAMN05443529_102128</name>
</gene>
<comment type="catalytic activity">
    <reaction evidence="1 9">
        <text>a 4-O-methyl-thymidine in DNA + L-cysteinyl-[protein] = a thymidine in DNA + S-methyl-L-cysteinyl-[protein]</text>
        <dbReference type="Rhea" id="RHEA:53428"/>
        <dbReference type="Rhea" id="RHEA-COMP:10131"/>
        <dbReference type="Rhea" id="RHEA-COMP:10132"/>
        <dbReference type="Rhea" id="RHEA-COMP:13555"/>
        <dbReference type="Rhea" id="RHEA-COMP:13556"/>
        <dbReference type="ChEBI" id="CHEBI:29950"/>
        <dbReference type="ChEBI" id="CHEBI:82612"/>
        <dbReference type="ChEBI" id="CHEBI:137386"/>
        <dbReference type="ChEBI" id="CHEBI:137387"/>
        <dbReference type="EC" id="2.1.1.63"/>
    </reaction>
</comment>
<dbReference type="STRING" id="1121419.SAMN05443529_102128"/>